<evidence type="ECO:0000256" key="5">
    <source>
        <dbReference type="ARBA" id="ARBA00022737"/>
    </source>
</evidence>
<sequence>MNAFSSQNAAILAWLLCTLMLNTGTCNNFTIGCNQKDKLGLLNFKQRVIDLSRVLSSWNPDQDCCQWRGVNCDHITGRVTGLNLPCSTTLANYIDKEDKSHCLSGPNLPEWLYTQRYLKRLSILNSSFVAKSKFWNFVSRVSELDLEGNLMFGNLSNNVLLNSSFVNLSSNDLKGSLPRLSSNVAIFEASNNSLSGTISPLLCDHKMLNGKGSLIYLDISRNHLSGELTNCWKNWKSLIHVNLGSNSLTGKIPSSMGSLFSLASLHLHENNLYGTIPTSLQNCHSLLLFNVRENNLSGNIPHWIPHDARVLQLRSNNFSGNIPTQICQISSLIILDIADNIISGQIPTCLHNITSLVFNNASESSLYFSFALSNSITYVFEDGLELVTKGRVSEYRNNLHFMTLIDMSSNNLFGTVPSQMFSLVGLCSLNLSHNKLMGKIPYEIGNMRSLESLDLSANQFWGEIPQGLANLFFLGVLNLSFNNFSGKIPSGTQLQGFDAVSYIGNPDLCGLPLPKICWQDGEHKDSKPIDEDEDKYEFLSWFYIGIESGFVTGFLGVFCALSFNRKWRHAYFRFLYNMRDRLYVMVLIKMNSSG</sequence>
<dbReference type="Pfam" id="PF00560">
    <property type="entry name" value="LRR_1"/>
    <property type="match status" value="4"/>
</dbReference>
<evidence type="ECO:0000256" key="6">
    <source>
        <dbReference type="ARBA" id="ARBA00022989"/>
    </source>
</evidence>
<keyword evidence="3 10" id="KW-0812">Transmembrane</keyword>
<keyword evidence="2" id="KW-0433">Leucine-rich repeat</keyword>
<dbReference type="Gene3D" id="3.80.10.10">
    <property type="entry name" value="Ribonuclease Inhibitor"/>
    <property type="match status" value="2"/>
</dbReference>
<organism evidence="13 14">
    <name type="scientific">Phaseolus vulgaris</name>
    <name type="common">Kidney bean</name>
    <name type="synonym">French bean</name>
    <dbReference type="NCBI Taxonomy" id="3885"/>
    <lineage>
        <taxon>Eukaryota</taxon>
        <taxon>Viridiplantae</taxon>
        <taxon>Streptophyta</taxon>
        <taxon>Embryophyta</taxon>
        <taxon>Tracheophyta</taxon>
        <taxon>Spermatophyta</taxon>
        <taxon>Magnoliopsida</taxon>
        <taxon>eudicotyledons</taxon>
        <taxon>Gunneridae</taxon>
        <taxon>Pentapetalae</taxon>
        <taxon>rosids</taxon>
        <taxon>fabids</taxon>
        <taxon>Fabales</taxon>
        <taxon>Fabaceae</taxon>
        <taxon>Papilionoideae</taxon>
        <taxon>50 kb inversion clade</taxon>
        <taxon>NPAAA clade</taxon>
        <taxon>indigoferoid/millettioid clade</taxon>
        <taxon>Phaseoleae</taxon>
        <taxon>Phaseolus</taxon>
    </lineage>
</organism>
<keyword evidence="14" id="KW-1185">Reference proteome</keyword>
<feature type="signal peptide" evidence="11">
    <location>
        <begin position="1"/>
        <end position="26"/>
    </location>
</feature>
<dbReference type="Pfam" id="PF08263">
    <property type="entry name" value="LRRNT_2"/>
    <property type="match status" value="1"/>
</dbReference>
<dbReference type="OrthoDB" id="1423838at2759"/>
<evidence type="ECO:0000256" key="10">
    <source>
        <dbReference type="SAM" id="Phobius"/>
    </source>
</evidence>
<evidence type="ECO:0000256" key="3">
    <source>
        <dbReference type="ARBA" id="ARBA00022692"/>
    </source>
</evidence>
<dbReference type="PANTHER" id="PTHR48063:SF98">
    <property type="entry name" value="LRR RECEPTOR-LIKE SERINE_THREONINE-PROTEIN KINASE FLS2"/>
    <property type="match status" value="1"/>
</dbReference>
<proteinExistence type="predicted"/>
<dbReference type="InterPro" id="IPR046956">
    <property type="entry name" value="RLP23-like"/>
</dbReference>
<comment type="subcellular location">
    <subcellularLocation>
        <location evidence="1">Membrane</location>
        <topology evidence="1">Single-pass type I membrane protein</topology>
    </subcellularLocation>
</comment>
<dbReference type="FunFam" id="3.80.10.10:FF:000041">
    <property type="entry name" value="LRR receptor-like serine/threonine-protein kinase ERECTA"/>
    <property type="match status" value="1"/>
</dbReference>
<dbReference type="FunFam" id="3.80.10.10:FF:000095">
    <property type="entry name" value="LRR receptor-like serine/threonine-protein kinase GSO1"/>
    <property type="match status" value="1"/>
</dbReference>
<keyword evidence="5" id="KW-0677">Repeat</keyword>
<accession>V7BDH4</accession>
<feature type="transmembrane region" description="Helical" evidence="10">
    <location>
        <begin position="541"/>
        <end position="563"/>
    </location>
</feature>
<dbReference type="EMBL" id="CM002294">
    <property type="protein sequence ID" value="ESW15620.1"/>
    <property type="molecule type" value="Genomic_DNA"/>
</dbReference>
<evidence type="ECO:0000256" key="8">
    <source>
        <dbReference type="ARBA" id="ARBA00023170"/>
    </source>
</evidence>
<evidence type="ECO:0000256" key="9">
    <source>
        <dbReference type="ARBA" id="ARBA00023180"/>
    </source>
</evidence>
<dbReference type="Proteomes" id="UP000000226">
    <property type="component" value="Chromosome 7"/>
</dbReference>
<dbReference type="InterPro" id="IPR013210">
    <property type="entry name" value="LRR_N_plant-typ"/>
</dbReference>
<dbReference type="InterPro" id="IPR032675">
    <property type="entry name" value="LRR_dom_sf"/>
</dbReference>
<reference evidence="14" key="1">
    <citation type="journal article" date="2014" name="Nat. Genet.">
        <title>A reference genome for common bean and genome-wide analysis of dual domestications.</title>
        <authorList>
            <person name="Schmutz J."/>
            <person name="McClean P.E."/>
            <person name="Mamidi S."/>
            <person name="Wu G.A."/>
            <person name="Cannon S.B."/>
            <person name="Grimwood J."/>
            <person name="Jenkins J."/>
            <person name="Shu S."/>
            <person name="Song Q."/>
            <person name="Chavarro C."/>
            <person name="Torres-Torres M."/>
            <person name="Geffroy V."/>
            <person name="Moghaddam S.M."/>
            <person name="Gao D."/>
            <person name="Abernathy B."/>
            <person name="Barry K."/>
            <person name="Blair M."/>
            <person name="Brick M.A."/>
            <person name="Chovatia M."/>
            <person name="Gepts P."/>
            <person name="Goodstein D.M."/>
            <person name="Gonzales M."/>
            <person name="Hellsten U."/>
            <person name="Hyten D.L."/>
            <person name="Jia G."/>
            <person name="Kelly J.D."/>
            <person name="Kudrna D."/>
            <person name="Lee R."/>
            <person name="Richard M.M."/>
            <person name="Miklas P.N."/>
            <person name="Osorno J.M."/>
            <person name="Rodrigues J."/>
            <person name="Thareau V."/>
            <person name="Urrea C.A."/>
            <person name="Wang M."/>
            <person name="Yu Y."/>
            <person name="Zhang M."/>
            <person name="Wing R.A."/>
            <person name="Cregan P.B."/>
            <person name="Rokhsar D.S."/>
            <person name="Jackson S.A."/>
        </authorList>
    </citation>
    <scope>NUCLEOTIDE SEQUENCE [LARGE SCALE GENOMIC DNA]</scope>
    <source>
        <strain evidence="14">cv. G19833</strain>
    </source>
</reference>
<keyword evidence="6 10" id="KW-1133">Transmembrane helix</keyword>
<protein>
    <recommendedName>
        <fullName evidence="12">Leucine-rich repeat-containing N-terminal plant-type domain-containing protein</fullName>
    </recommendedName>
</protein>
<dbReference type="OMA" id="QIPTWFW"/>
<dbReference type="GO" id="GO:0016020">
    <property type="term" value="C:membrane"/>
    <property type="evidence" value="ECO:0007669"/>
    <property type="project" value="UniProtKB-SubCell"/>
</dbReference>
<evidence type="ECO:0000259" key="12">
    <source>
        <dbReference type="Pfam" id="PF08263"/>
    </source>
</evidence>
<name>V7BDH4_PHAVU</name>
<evidence type="ECO:0000313" key="13">
    <source>
        <dbReference type="EMBL" id="ESW15620.1"/>
    </source>
</evidence>
<evidence type="ECO:0000256" key="4">
    <source>
        <dbReference type="ARBA" id="ARBA00022729"/>
    </source>
</evidence>
<evidence type="ECO:0000256" key="1">
    <source>
        <dbReference type="ARBA" id="ARBA00004479"/>
    </source>
</evidence>
<dbReference type="eggNOG" id="KOG0619">
    <property type="taxonomic scope" value="Eukaryota"/>
</dbReference>
<gene>
    <name evidence="13" type="ORF">PHAVU_007G087600g</name>
</gene>
<dbReference type="InterPro" id="IPR001611">
    <property type="entry name" value="Leu-rich_rpt"/>
</dbReference>
<dbReference type="Gramene" id="ESW15620">
    <property type="protein sequence ID" value="ESW15620"/>
    <property type="gene ID" value="PHAVU_007G087600g"/>
</dbReference>
<evidence type="ECO:0000256" key="11">
    <source>
        <dbReference type="SAM" id="SignalP"/>
    </source>
</evidence>
<feature type="chain" id="PRO_5004756596" description="Leucine-rich repeat-containing N-terminal plant-type domain-containing protein" evidence="11">
    <location>
        <begin position="27"/>
        <end position="594"/>
    </location>
</feature>
<evidence type="ECO:0000313" key="14">
    <source>
        <dbReference type="Proteomes" id="UP000000226"/>
    </source>
</evidence>
<keyword evidence="4 11" id="KW-0732">Signal</keyword>
<dbReference type="AlphaFoldDB" id="V7BDH4"/>
<keyword evidence="9" id="KW-0325">Glycoprotein</keyword>
<evidence type="ECO:0000256" key="2">
    <source>
        <dbReference type="ARBA" id="ARBA00022614"/>
    </source>
</evidence>
<dbReference type="SMR" id="V7BDH4"/>
<keyword evidence="7 10" id="KW-0472">Membrane</keyword>
<dbReference type="STRING" id="3885.V7BDH4"/>
<dbReference type="PANTHER" id="PTHR48063">
    <property type="entry name" value="LRR RECEPTOR-LIKE KINASE"/>
    <property type="match status" value="1"/>
</dbReference>
<evidence type="ECO:0000256" key="7">
    <source>
        <dbReference type="ARBA" id="ARBA00023136"/>
    </source>
</evidence>
<keyword evidence="8" id="KW-0675">Receptor</keyword>
<feature type="domain" description="Leucine-rich repeat-containing N-terminal plant-type" evidence="12">
    <location>
        <begin position="35"/>
        <end position="73"/>
    </location>
</feature>
<dbReference type="Pfam" id="PF13855">
    <property type="entry name" value="LRR_8"/>
    <property type="match status" value="1"/>
</dbReference>
<dbReference type="SUPFAM" id="SSF52058">
    <property type="entry name" value="L domain-like"/>
    <property type="match status" value="2"/>
</dbReference>